<dbReference type="InterPro" id="IPR013656">
    <property type="entry name" value="PAS_4"/>
</dbReference>
<dbReference type="PROSITE" id="PS50113">
    <property type="entry name" value="PAC"/>
    <property type="match status" value="2"/>
</dbReference>
<dbReference type="PRINTS" id="PR00344">
    <property type="entry name" value="BCTRLSENSOR"/>
</dbReference>
<evidence type="ECO:0000259" key="8">
    <source>
        <dbReference type="PROSITE" id="PS50112"/>
    </source>
</evidence>
<dbReference type="Gene3D" id="1.10.287.130">
    <property type="match status" value="1"/>
</dbReference>
<evidence type="ECO:0000256" key="3">
    <source>
        <dbReference type="ARBA" id="ARBA00022553"/>
    </source>
</evidence>
<evidence type="ECO:0000313" key="10">
    <source>
        <dbReference type="EMBL" id="MFD1782370.1"/>
    </source>
</evidence>
<dbReference type="NCBIfam" id="TIGR00229">
    <property type="entry name" value="sensory_box"/>
    <property type="match status" value="3"/>
</dbReference>
<dbReference type="InterPro" id="IPR035965">
    <property type="entry name" value="PAS-like_dom_sf"/>
</dbReference>
<dbReference type="SMART" id="SM00387">
    <property type="entry name" value="HATPase_c"/>
    <property type="match status" value="1"/>
</dbReference>
<evidence type="ECO:0000256" key="2">
    <source>
        <dbReference type="ARBA" id="ARBA00012438"/>
    </source>
</evidence>
<dbReference type="SMART" id="SM00091">
    <property type="entry name" value="PAS"/>
    <property type="match status" value="3"/>
</dbReference>
<feature type="domain" description="PAC" evidence="9">
    <location>
        <begin position="197"/>
        <end position="250"/>
    </location>
</feature>
<feature type="domain" description="PAS" evidence="8">
    <location>
        <begin position="127"/>
        <end position="197"/>
    </location>
</feature>
<dbReference type="PANTHER" id="PTHR43065">
    <property type="entry name" value="SENSOR HISTIDINE KINASE"/>
    <property type="match status" value="1"/>
</dbReference>
<dbReference type="Gene3D" id="3.40.50.2300">
    <property type="match status" value="1"/>
</dbReference>
<dbReference type="InterPro" id="IPR036890">
    <property type="entry name" value="HATPase_C_sf"/>
</dbReference>
<organism evidence="10 11">
    <name type="scientific">Phenylobacterium terrae</name>
    <dbReference type="NCBI Taxonomy" id="2665495"/>
    <lineage>
        <taxon>Bacteria</taxon>
        <taxon>Pseudomonadati</taxon>
        <taxon>Pseudomonadota</taxon>
        <taxon>Alphaproteobacteria</taxon>
        <taxon>Caulobacterales</taxon>
        <taxon>Caulobacteraceae</taxon>
        <taxon>Phenylobacterium</taxon>
    </lineage>
</organism>
<dbReference type="PROSITE" id="PS50110">
    <property type="entry name" value="RESPONSE_REGULATORY"/>
    <property type="match status" value="1"/>
</dbReference>
<dbReference type="CDD" id="cd00130">
    <property type="entry name" value="PAS"/>
    <property type="match status" value="3"/>
</dbReference>
<feature type="modified residue" description="4-aspartylphosphate" evidence="4">
    <location>
        <position position="709"/>
    </location>
</feature>
<dbReference type="InterPro" id="IPR004358">
    <property type="entry name" value="Sig_transdc_His_kin-like_C"/>
</dbReference>
<feature type="domain" description="PAC" evidence="9">
    <location>
        <begin position="351"/>
        <end position="404"/>
    </location>
</feature>
<reference evidence="11" key="1">
    <citation type="journal article" date="2019" name="Int. J. Syst. Evol. Microbiol.">
        <title>The Global Catalogue of Microorganisms (GCM) 10K type strain sequencing project: providing services to taxonomists for standard genome sequencing and annotation.</title>
        <authorList>
            <consortium name="The Broad Institute Genomics Platform"/>
            <consortium name="The Broad Institute Genome Sequencing Center for Infectious Disease"/>
            <person name="Wu L."/>
            <person name="Ma J."/>
        </authorList>
    </citation>
    <scope>NUCLEOTIDE SEQUENCE [LARGE SCALE GENOMIC DNA]</scope>
    <source>
        <strain evidence="11">DFY28</strain>
    </source>
</reference>
<evidence type="ECO:0000256" key="5">
    <source>
        <dbReference type="SAM" id="Coils"/>
    </source>
</evidence>
<feature type="domain" description="PAS" evidence="8">
    <location>
        <begin position="16"/>
        <end position="79"/>
    </location>
</feature>
<dbReference type="InterPro" id="IPR036097">
    <property type="entry name" value="HisK_dim/P_sf"/>
</dbReference>
<dbReference type="SUPFAM" id="SSF55785">
    <property type="entry name" value="PYP-like sensor domain (PAS domain)"/>
    <property type="match status" value="3"/>
</dbReference>
<dbReference type="PROSITE" id="PS50112">
    <property type="entry name" value="PAS"/>
    <property type="match status" value="3"/>
</dbReference>
<dbReference type="SUPFAM" id="SSF47384">
    <property type="entry name" value="Homodimeric domain of signal transducing histidine kinase"/>
    <property type="match status" value="1"/>
</dbReference>
<sequence length="772" mass="86308">MDGAEPRKPPVDPFDLLETMSDGFYALSPDWRFTYVNPLVERVTGRSRDQLLGRDVWELFPHAVGSDLWRAHQQVMRERQPVQIHTRSMAVGRWVEAKVRPTPDGGICILFRDVEEELQVRARLDISEARLRAITDAMPVLISYIDADQRFQFANRAYEERFQRPLDQILGHTLREVFGDELYEVRRPYVERALAGERVTYEVPFPRGEETLLSLVDHIPHCAPDGRVLGLYALIQDVTHLRRAQAALEENERALRELNENLERQVADRTAALGESERRFRAIFDSALQFMALLTPDGVVVEVNRTALRWSRIQPDEIVGRPFWLAAPMRDDAELQAAVEAGVRRAAAGQVVREEHVMRGAGDVVATVDFSLKPVMDEAGQVLWLVAEGRDISELKTAQEQLRQSQKMEAIGQLTGGIAHDFNNLLTIIRSSADLLRRHDVDEAKRRRYVDAISDTADRAAELTSQLLSFARRQALRPVVFDVGQRIGEVSRMIQSVVGPRIEVVTELTDAVCHIEADRSQFETALINMAVNARDAMDGEGRLTIGLRRAYHVPRAGRRAAGEFVAVSVADTGHGIPRDRMERIFEPFFTTKEVGKGTGLGLSQVYGFAKQSGGEVVVDSEPGRGATFTLYLPLTDKPADAEAASVRSGAVGPAARRARILVVEDNAAVGEFARQLLHDFGYETVWAAHAAEALQRLEAEGAFDLVFSDVVMPGMSGVELAEELRRRWPSLPVVLTTGYSDALAEQGAQDFELLRKPYSVEALSHILRRVLH</sequence>
<dbReference type="Pfam" id="PF08448">
    <property type="entry name" value="PAS_4"/>
    <property type="match status" value="3"/>
</dbReference>
<comment type="caution">
    <text evidence="10">The sequence shown here is derived from an EMBL/GenBank/DDBJ whole genome shotgun (WGS) entry which is preliminary data.</text>
</comment>
<dbReference type="SMART" id="SM00388">
    <property type="entry name" value="HisKA"/>
    <property type="match status" value="1"/>
</dbReference>
<feature type="domain" description="PAS" evidence="8">
    <location>
        <begin position="276"/>
        <end position="321"/>
    </location>
</feature>
<dbReference type="InterPro" id="IPR000700">
    <property type="entry name" value="PAS-assoc_C"/>
</dbReference>
<evidence type="ECO:0000256" key="4">
    <source>
        <dbReference type="PROSITE-ProRule" id="PRU00169"/>
    </source>
</evidence>
<dbReference type="Gene3D" id="3.30.565.10">
    <property type="entry name" value="Histidine kinase-like ATPase, C-terminal domain"/>
    <property type="match status" value="1"/>
</dbReference>
<dbReference type="Pfam" id="PF02518">
    <property type="entry name" value="HATPase_c"/>
    <property type="match status" value="1"/>
</dbReference>
<feature type="domain" description="Histidine kinase" evidence="6">
    <location>
        <begin position="417"/>
        <end position="636"/>
    </location>
</feature>
<dbReference type="PANTHER" id="PTHR43065:SF49">
    <property type="entry name" value="HISTIDINE KINASE"/>
    <property type="match status" value="1"/>
</dbReference>
<dbReference type="EMBL" id="JBHUEY010000001">
    <property type="protein sequence ID" value="MFD1782370.1"/>
    <property type="molecule type" value="Genomic_DNA"/>
</dbReference>
<dbReference type="Pfam" id="PF00512">
    <property type="entry name" value="HisKA"/>
    <property type="match status" value="1"/>
</dbReference>
<keyword evidence="3 4" id="KW-0597">Phosphoprotein</keyword>
<evidence type="ECO:0000259" key="9">
    <source>
        <dbReference type="PROSITE" id="PS50113"/>
    </source>
</evidence>
<keyword evidence="11" id="KW-1185">Reference proteome</keyword>
<proteinExistence type="predicted"/>
<dbReference type="RefSeq" id="WP_377280573.1">
    <property type="nucleotide sequence ID" value="NZ_JBHRSI010000001.1"/>
</dbReference>
<dbReference type="Gene3D" id="3.30.450.20">
    <property type="entry name" value="PAS domain"/>
    <property type="match status" value="3"/>
</dbReference>
<dbReference type="InterPro" id="IPR000014">
    <property type="entry name" value="PAS"/>
</dbReference>
<evidence type="ECO:0000313" key="11">
    <source>
        <dbReference type="Proteomes" id="UP001597237"/>
    </source>
</evidence>
<dbReference type="InterPro" id="IPR003661">
    <property type="entry name" value="HisK_dim/P_dom"/>
</dbReference>
<dbReference type="InterPro" id="IPR001789">
    <property type="entry name" value="Sig_transdc_resp-reg_receiver"/>
</dbReference>
<dbReference type="Pfam" id="PF00072">
    <property type="entry name" value="Response_reg"/>
    <property type="match status" value="1"/>
</dbReference>
<evidence type="ECO:0000259" key="6">
    <source>
        <dbReference type="PROSITE" id="PS50109"/>
    </source>
</evidence>
<feature type="coiled-coil region" evidence="5">
    <location>
        <begin position="241"/>
        <end position="279"/>
    </location>
</feature>
<gene>
    <name evidence="10" type="ORF">ACFSC0_03105</name>
</gene>
<keyword evidence="5" id="KW-0175">Coiled coil</keyword>
<dbReference type="InterPro" id="IPR003594">
    <property type="entry name" value="HATPase_dom"/>
</dbReference>
<evidence type="ECO:0000259" key="7">
    <source>
        <dbReference type="PROSITE" id="PS50110"/>
    </source>
</evidence>
<feature type="domain" description="Response regulatory" evidence="7">
    <location>
        <begin position="659"/>
        <end position="771"/>
    </location>
</feature>
<protein>
    <recommendedName>
        <fullName evidence="2">histidine kinase</fullName>
        <ecNumber evidence="2">2.7.13.3</ecNumber>
    </recommendedName>
</protein>
<dbReference type="PROSITE" id="PS50109">
    <property type="entry name" value="HIS_KIN"/>
    <property type="match status" value="1"/>
</dbReference>
<dbReference type="SUPFAM" id="SSF55874">
    <property type="entry name" value="ATPase domain of HSP90 chaperone/DNA topoisomerase II/histidine kinase"/>
    <property type="match status" value="1"/>
</dbReference>
<dbReference type="SUPFAM" id="SSF52172">
    <property type="entry name" value="CheY-like"/>
    <property type="match status" value="1"/>
</dbReference>
<comment type="catalytic activity">
    <reaction evidence="1">
        <text>ATP + protein L-histidine = ADP + protein N-phospho-L-histidine.</text>
        <dbReference type="EC" id="2.7.13.3"/>
    </reaction>
</comment>
<dbReference type="InterPro" id="IPR011006">
    <property type="entry name" value="CheY-like_superfamily"/>
</dbReference>
<dbReference type="CDD" id="cd00082">
    <property type="entry name" value="HisKA"/>
    <property type="match status" value="1"/>
</dbReference>
<accession>A0ABW4MWV0</accession>
<name>A0ABW4MWV0_9CAUL</name>
<dbReference type="Proteomes" id="UP001597237">
    <property type="component" value="Unassembled WGS sequence"/>
</dbReference>
<dbReference type="InterPro" id="IPR005467">
    <property type="entry name" value="His_kinase_dom"/>
</dbReference>
<dbReference type="SMART" id="SM00448">
    <property type="entry name" value="REC"/>
    <property type="match status" value="1"/>
</dbReference>
<evidence type="ECO:0000256" key="1">
    <source>
        <dbReference type="ARBA" id="ARBA00000085"/>
    </source>
</evidence>
<dbReference type="EC" id="2.7.13.3" evidence="2"/>